<dbReference type="PANTHER" id="PTHR10117">
    <property type="entry name" value="TRANSIENT RECEPTOR POTENTIAL CHANNEL"/>
    <property type="match status" value="1"/>
</dbReference>
<evidence type="ECO:0000256" key="1">
    <source>
        <dbReference type="ARBA" id="ARBA00022448"/>
    </source>
</evidence>
<dbReference type="InterPro" id="IPR013555">
    <property type="entry name" value="TRP_dom"/>
</dbReference>
<feature type="compositionally biased region" description="Polar residues" evidence="6">
    <location>
        <begin position="815"/>
        <end position="829"/>
    </location>
</feature>
<feature type="non-terminal residue" evidence="9">
    <location>
        <position position="1"/>
    </location>
</feature>
<keyword evidence="1" id="KW-0813">Transport</keyword>
<dbReference type="PRINTS" id="PR01097">
    <property type="entry name" value="TRNSRECEPTRP"/>
</dbReference>
<feature type="repeat" description="ANK" evidence="5">
    <location>
        <begin position="43"/>
        <end position="65"/>
    </location>
</feature>
<dbReference type="SMART" id="SM01420">
    <property type="entry name" value="TRP_2"/>
    <property type="match status" value="1"/>
</dbReference>
<dbReference type="PANTHER" id="PTHR10117:SF54">
    <property type="entry name" value="TRANSIENT RECEPTOR POTENTIAL-GAMMA PROTEIN"/>
    <property type="match status" value="1"/>
</dbReference>
<protein>
    <submittedName>
        <fullName evidence="9">Short transient receptor potential channel 5</fullName>
    </submittedName>
</protein>
<feature type="transmembrane region" description="Helical" evidence="7">
    <location>
        <begin position="334"/>
        <end position="353"/>
    </location>
</feature>
<dbReference type="SUPFAM" id="SSF48403">
    <property type="entry name" value="Ankyrin repeat"/>
    <property type="match status" value="1"/>
</dbReference>
<evidence type="ECO:0000256" key="4">
    <source>
        <dbReference type="ARBA" id="ARBA00023303"/>
    </source>
</evidence>
<feature type="transmembrane region" description="Helical" evidence="7">
    <location>
        <begin position="365"/>
        <end position="382"/>
    </location>
</feature>
<dbReference type="STRING" id="178035.A0A154P203"/>
<keyword evidence="7" id="KW-0472">Membrane</keyword>
<evidence type="ECO:0000256" key="7">
    <source>
        <dbReference type="SAM" id="Phobius"/>
    </source>
</evidence>
<dbReference type="Gene3D" id="1.25.40.20">
    <property type="entry name" value="Ankyrin repeat-containing domain"/>
    <property type="match status" value="1"/>
</dbReference>
<name>A0A154P203_DUFNO</name>
<dbReference type="GO" id="GO:0051480">
    <property type="term" value="P:regulation of cytosolic calcium ion concentration"/>
    <property type="evidence" value="ECO:0007669"/>
    <property type="project" value="TreeGrafter"/>
</dbReference>
<dbReference type="Pfam" id="PF08344">
    <property type="entry name" value="TRP_2"/>
    <property type="match status" value="1"/>
</dbReference>
<dbReference type="GO" id="GO:0015279">
    <property type="term" value="F:store-operated calcium channel activity"/>
    <property type="evidence" value="ECO:0007669"/>
    <property type="project" value="TreeGrafter"/>
</dbReference>
<proteinExistence type="predicted"/>
<keyword evidence="9" id="KW-0675">Receptor</keyword>
<accession>A0A154P203</accession>
<dbReference type="EMBL" id="KQ434803">
    <property type="protein sequence ID" value="KZC05965.1"/>
    <property type="molecule type" value="Genomic_DNA"/>
</dbReference>
<dbReference type="GO" id="GO:0070679">
    <property type="term" value="F:inositol 1,4,5 trisphosphate binding"/>
    <property type="evidence" value="ECO:0007669"/>
    <property type="project" value="TreeGrafter"/>
</dbReference>
<dbReference type="Pfam" id="PF13637">
    <property type="entry name" value="Ank_4"/>
    <property type="match status" value="1"/>
</dbReference>
<feature type="transmembrane region" description="Helical" evidence="7">
    <location>
        <begin position="402"/>
        <end position="424"/>
    </location>
</feature>
<reference evidence="9 10" key="1">
    <citation type="submission" date="2015-07" db="EMBL/GenBank/DDBJ databases">
        <title>The genome of Dufourea novaeangliae.</title>
        <authorList>
            <person name="Pan H."/>
            <person name="Kapheim K."/>
        </authorList>
    </citation>
    <scope>NUCLEOTIDE SEQUENCE [LARGE SCALE GENOMIC DNA]</scope>
    <source>
        <strain evidence="9">0120121106</strain>
        <tissue evidence="9">Whole body</tissue>
    </source>
</reference>
<dbReference type="PROSITE" id="PS50297">
    <property type="entry name" value="ANK_REP_REGION"/>
    <property type="match status" value="1"/>
</dbReference>
<dbReference type="OrthoDB" id="2373987at2759"/>
<feature type="transmembrane region" description="Helical" evidence="7">
    <location>
        <begin position="487"/>
        <end position="509"/>
    </location>
</feature>
<dbReference type="GO" id="GO:0034703">
    <property type="term" value="C:cation channel complex"/>
    <property type="evidence" value="ECO:0007669"/>
    <property type="project" value="UniProtKB-ARBA"/>
</dbReference>
<dbReference type="InterPro" id="IPR002110">
    <property type="entry name" value="Ankyrin_rpt"/>
</dbReference>
<feature type="transmembrane region" description="Helical" evidence="7">
    <location>
        <begin position="581"/>
        <end position="602"/>
    </location>
</feature>
<keyword evidence="10" id="KW-1185">Reference proteome</keyword>
<keyword evidence="5" id="KW-0040">ANK repeat</keyword>
<evidence type="ECO:0000259" key="8">
    <source>
        <dbReference type="SMART" id="SM01420"/>
    </source>
</evidence>
<feature type="transmembrane region" description="Helical" evidence="7">
    <location>
        <begin position="529"/>
        <end position="547"/>
    </location>
</feature>
<evidence type="ECO:0000313" key="9">
    <source>
        <dbReference type="EMBL" id="KZC05965.1"/>
    </source>
</evidence>
<keyword evidence="7" id="KW-1133">Transmembrane helix</keyword>
<feature type="transmembrane region" description="Helical" evidence="7">
    <location>
        <begin position="445"/>
        <end position="467"/>
    </location>
</feature>
<feature type="domain" description="Transient receptor ion channel" evidence="8">
    <location>
        <begin position="149"/>
        <end position="212"/>
    </location>
</feature>
<keyword evidence="4" id="KW-0407">Ion channel</keyword>
<gene>
    <name evidence="9" type="ORF">WN55_06140</name>
</gene>
<dbReference type="InterPro" id="IPR036770">
    <property type="entry name" value="Ankyrin_rpt-contain_sf"/>
</dbReference>
<dbReference type="SMART" id="SM00248">
    <property type="entry name" value="ANK"/>
    <property type="match status" value="2"/>
</dbReference>
<evidence type="ECO:0000256" key="2">
    <source>
        <dbReference type="ARBA" id="ARBA00022737"/>
    </source>
</evidence>
<dbReference type="InterPro" id="IPR002153">
    <property type="entry name" value="TRPC_channel"/>
</dbReference>
<feature type="transmembrane region" description="Helical" evidence="7">
    <location>
        <begin position="750"/>
        <end position="771"/>
    </location>
</feature>
<keyword evidence="3" id="KW-0406">Ion transport</keyword>
<dbReference type="Proteomes" id="UP000076502">
    <property type="component" value="Unassembled WGS sequence"/>
</dbReference>
<dbReference type="PROSITE" id="PS50088">
    <property type="entry name" value="ANK_REPEAT"/>
    <property type="match status" value="1"/>
</dbReference>
<organism evidence="9 10">
    <name type="scientific">Dufourea novaeangliae</name>
    <name type="common">Sweat bee</name>
    <dbReference type="NCBI Taxonomy" id="178035"/>
    <lineage>
        <taxon>Eukaryota</taxon>
        <taxon>Metazoa</taxon>
        <taxon>Ecdysozoa</taxon>
        <taxon>Arthropoda</taxon>
        <taxon>Hexapoda</taxon>
        <taxon>Insecta</taxon>
        <taxon>Pterygota</taxon>
        <taxon>Neoptera</taxon>
        <taxon>Endopterygota</taxon>
        <taxon>Hymenoptera</taxon>
        <taxon>Apocrita</taxon>
        <taxon>Aculeata</taxon>
        <taxon>Apoidea</taxon>
        <taxon>Anthophila</taxon>
        <taxon>Halictidae</taxon>
        <taxon>Rophitinae</taxon>
        <taxon>Dufourea</taxon>
    </lineage>
</organism>
<evidence type="ECO:0000313" key="10">
    <source>
        <dbReference type="Proteomes" id="UP000076502"/>
    </source>
</evidence>
<evidence type="ECO:0000256" key="5">
    <source>
        <dbReference type="PROSITE-ProRule" id="PRU00023"/>
    </source>
</evidence>
<feature type="region of interest" description="Disordered" evidence="6">
    <location>
        <begin position="788"/>
        <end position="829"/>
    </location>
</feature>
<dbReference type="AlphaFoldDB" id="A0A154P203"/>
<keyword evidence="2" id="KW-0677">Repeat</keyword>
<evidence type="ECO:0000256" key="3">
    <source>
        <dbReference type="ARBA" id="ARBA00023065"/>
    </source>
</evidence>
<sequence length="829" mass="96124">VIVSHLQNLEKQFFDLVDIGNVPAVRHFLTQNPNFNINVTDFQGTSALHIAVRNKNIAMVEYLLSSPEIDPGDTHLHAIVDNELQIVTLILNSLNKLSPGLEYVGVTQSTDFPDNATPLEVAAQCGHFELINFLRKRHHTIPKPHPPNCNCEECKSERDRSDLLTMAKMRLFSYKAITNPAYICQTVDDPILEAFNLSYELSGAASFDREFYHEYINLAKDISEFATELIGCARTIEEVEIILKQTTGFAISSKFVYPRLLFALHYEQKSFVAHPNVQQLIESNWIKGWYEWKIMSMWLKIPYVLWRIFMLPVIFVFLVFAPNSNYSKFYQSPVNKFISSSASYLVFLFIVFLQSNADKTEQLRGAPDTVYVWFLMIYVIGYTWEPIRVCLIHGPRRFFSKWWFDLVMLSLYHLTFLFWIAAAIDVRIKGDLELERKYWHKYDPTLIAEGLFALATIMAFMKLLHICQLNYHLGPLQLSLGEMIFDVLKFTIIFTIILLAFTTGTCKLYQYYDGMVQVDDESKIKTQQANSFVSFVASLKVYFWALFCMSPIESADVIIENIHRQSDQESVINYHTFTETIGYIAFAGYTFIAVILILNMLIACMSNTLTQVTENMIVEWTFGRTEAYVDYMLTTTLPSPFNIIPTYVGIQPIIEYVKIFLNPPKNKRARWDINKCCFIESSEKDKDHLFHIVMSQLVQRYFRKKEKQLEENDIDRLRKEIVDLRALLRDALTPEWFEHWLRRTIMGDEISLFLVVVLAIGGLMMMSALLACYACIFRDLCCRPEDRTKRRRAHSPNNDPDDPNRPRQDAILLNDITQGESMPTESEKV</sequence>
<keyword evidence="7" id="KW-0812">Transmembrane</keyword>
<dbReference type="GO" id="GO:0005886">
    <property type="term" value="C:plasma membrane"/>
    <property type="evidence" value="ECO:0007669"/>
    <property type="project" value="TreeGrafter"/>
</dbReference>
<feature type="transmembrane region" description="Helical" evidence="7">
    <location>
        <begin position="303"/>
        <end position="322"/>
    </location>
</feature>
<evidence type="ECO:0000256" key="6">
    <source>
        <dbReference type="SAM" id="MobiDB-lite"/>
    </source>
</evidence>